<feature type="region of interest" description="Disordered" evidence="1">
    <location>
        <begin position="139"/>
        <end position="192"/>
    </location>
</feature>
<organism evidence="2 3">
    <name type="scientific">Dictyocaulus viviparus</name>
    <name type="common">Bovine lungworm</name>
    <dbReference type="NCBI Taxonomy" id="29172"/>
    <lineage>
        <taxon>Eukaryota</taxon>
        <taxon>Metazoa</taxon>
        <taxon>Ecdysozoa</taxon>
        <taxon>Nematoda</taxon>
        <taxon>Chromadorea</taxon>
        <taxon>Rhabditida</taxon>
        <taxon>Rhabditina</taxon>
        <taxon>Rhabditomorpha</taxon>
        <taxon>Strongyloidea</taxon>
        <taxon>Metastrongylidae</taxon>
        <taxon>Dictyocaulus</taxon>
    </lineage>
</organism>
<accession>A0A0D8XQQ7</accession>
<protein>
    <submittedName>
        <fullName evidence="2">Uncharacterized protein</fullName>
    </submittedName>
</protein>
<dbReference type="EMBL" id="KN716333">
    <property type="protein sequence ID" value="KJH46835.1"/>
    <property type="molecule type" value="Genomic_DNA"/>
</dbReference>
<dbReference type="AlphaFoldDB" id="A0A0D8XQQ7"/>
<proteinExistence type="predicted"/>
<reference evidence="3" key="2">
    <citation type="journal article" date="2016" name="Sci. Rep.">
        <title>Dictyocaulus viviparus genome, variome and transcriptome elucidate lungworm biology and support future intervention.</title>
        <authorList>
            <person name="McNulty S.N."/>
            <person name="Strube C."/>
            <person name="Rosa B.A."/>
            <person name="Martin J.C."/>
            <person name="Tyagi R."/>
            <person name="Choi Y.J."/>
            <person name="Wang Q."/>
            <person name="Hallsworth Pepin K."/>
            <person name="Zhang X."/>
            <person name="Ozersky P."/>
            <person name="Wilson R.K."/>
            <person name="Sternberg P.W."/>
            <person name="Gasser R.B."/>
            <person name="Mitreva M."/>
        </authorList>
    </citation>
    <scope>NUCLEOTIDE SEQUENCE [LARGE SCALE GENOMIC DNA]</scope>
    <source>
        <strain evidence="3">HannoverDv2000</strain>
    </source>
</reference>
<evidence type="ECO:0000313" key="3">
    <source>
        <dbReference type="Proteomes" id="UP000053766"/>
    </source>
</evidence>
<evidence type="ECO:0000313" key="2">
    <source>
        <dbReference type="EMBL" id="KJH46835.1"/>
    </source>
</evidence>
<sequence length="328" mass="38460">MITDDRSEKEGIRNFLKSSLRYGIFKEHLSQLKVEFYLLINLVQKATVHEIDKKQMDIARAKMKKQKDERAVAKQEEKNWVEFRKLQVLYDCRPKSRGTFRRDDDSFPRRRRGVSMGFGERKAYFLSIRPNPRYATWFGKKKNWQNKEKTKKDKDKKKSGSKSDRDASPKQEVFCVPVPTEGQKPEDSPIDDTAEENITEKKGNHALNPLVRGIPFWITPEEGEEPNEDDLPIDRELIEKVLDGTFNIASNSLARKNFDPFSEVESYKKLDKFFTRTKKLDKEERVITWGQSIYVSIFDVSKRNTKKMSPAKSEPMRNIVREAVEKKL</sequence>
<keyword evidence="3" id="KW-1185">Reference proteome</keyword>
<feature type="compositionally biased region" description="Basic and acidic residues" evidence="1">
    <location>
        <begin position="145"/>
        <end position="169"/>
    </location>
</feature>
<reference evidence="2 3" key="1">
    <citation type="submission" date="2013-11" db="EMBL/GenBank/DDBJ databases">
        <title>Draft genome of the bovine lungworm Dictyocaulus viviparus.</title>
        <authorList>
            <person name="Mitreva M."/>
        </authorList>
    </citation>
    <scope>NUCLEOTIDE SEQUENCE [LARGE SCALE GENOMIC DNA]</scope>
    <source>
        <strain evidence="2 3">HannoverDv2000</strain>
    </source>
</reference>
<dbReference type="OrthoDB" id="5824153at2759"/>
<dbReference type="Proteomes" id="UP000053766">
    <property type="component" value="Unassembled WGS sequence"/>
</dbReference>
<gene>
    <name evidence="2" type="ORF">DICVIV_07110</name>
</gene>
<name>A0A0D8XQQ7_DICVI</name>
<evidence type="ECO:0000256" key="1">
    <source>
        <dbReference type="SAM" id="MobiDB-lite"/>
    </source>
</evidence>